<keyword evidence="12" id="KW-1185">Reference proteome</keyword>
<dbReference type="EMBL" id="LITQ01000013">
    <property type="protein sequence ID" value="OAA93395.1"/>
    <property type="molecule type" value="Genomic_DNA"/>
</dbReference>
<proteinExistence type="inferred from homology"/>
<comment type="subcellular location">
    <subcellularLocation>
        <location evidence="1">Cell membrane</location>
        <topology evidence="1">Multi-pass membrane protein</topology>
    </subcellularLocation>
</comment>
<keyword evidence="4 7" id="KW-0812">Transmembrane</keyword>
<evidence type="ECO:0000313" key="9">
    <source>
        <dbReference type="EMBL" id="OAA93395.1"/>
    </source>
</evidence>
<dbReference type="PANTHER" id="PTHR34582">
    <property type="entry name" value="UPF0702 TRANSMEMBRANE PROTEIN YCAP"/>
    <property type="match status" value="1"/>
</dbReference>
<feature type="domain" description="YetF C-terminal" evidence="8">
    <location>
        <begin position="79"/>
        <end position="209"/>
    </location>
</feature>
<evidence type="ECO:0000313" key="11">
    <source>
        <dbReference type="Proteomes" id="UP000077384"/>
    </source>
</evidence>
<evidence type="ECO:0000313" key="12">
    <source>
        <dbReference type="Proteomes" id="UP000093694"/>
    </source>
</evidence>
<evidence type="ECO:0000313" key="10">
    <source>
        <dbReference type="EMBL" id="OBR92467.1"/>
    </source>
</evidence>
<dbReference type="InterPro" id="IPR007353">
    <property type="entry name" value="DUF421"/>
</dbReference>
<feature type="transmembrane region" description="Helical" evidence="7">
    <location>
        <begin position="6"/>
        <end position="23"/>
    </location>
</feature>
<accession>A0A162JCL8</accession>
<dbReference type="InterPro" id="IPR023090">
    <property type="entry name" value="UPF0702_alpha/beta_dom_sf"/>
</dbReference>
<dbReference type="GO" id="GO:0005886">
    <property type="term" value="C:plasma membrane"/>
    <property type="evidence" value="ECO:0007669"/>
    <property type="project" value="UniProtKB-SubCell"/>
</dbReference>
<evidence type="ECO:0000256" key="1">
    <source>
        <dbReference type="ARBA" id="ARBA00004651"/>
    </source>
</evidence>
<evidence type="ECO:0000256" key="2">
    <source>
        <dbReference type="ARBA" id="ARBA00006448"/>
    </source>
</evidence>
<keyword evidence="6 7" id="KW-0472">Membrane</keyword>
<dbReference type="Pfam" id="PF04239">
    <property type="entry name" value="DUF421"/>
    <property type="match status" value="1"/>
</dbReference>
<evidence type="ECO:0000256" key="6">
    <source>
        <dbReference type="ARBA" id="ARBA00023136"/>
    </source>
</evidence>
<dbReference type="EMBL" id="LROR01000057">
    <property type="protein sequence ID" value="OBR92467.1"/>
    <property type="molecule type" value="Genomic_DNA"/>
</dbReference>
<feature type="transmembrane region" description="Helical" evidence="7">
    <location>
        <begin position="56"/>
        <end position="76"/>
    </location>
</feature>
<keyword evidence="5 7" id="KW-1133">Transmembrane helix</keyword>
<evidence type="ECO:0000259" key="8">
    <source>
        <dbReference type="Pfam" id="PF04239"/>
    </source>
</evidence>
<comment type="caution">
    <text evidence="9">The sequence shown here is derived from an EMBL/GenBank/DDBJ whole genome shotgun (WGS) entry which is preliminary data.</text>
</comment>
<protein>
    <recommendedName>
        <fullName evidence="8">YetF C-terminal domain-containing protein</fullName>
    </recommendedName>
</protein>
<sequence>MFIVLFRTIILYLLVVISMRLMGKKQIGEMEPFELAVAIMISELASLPMQDTRISIIHGIIPIITLLTLQTLLALLQLKSEKIRLFFSGKPTILIDKGKLDLKKLKDEKFNINDLMEELRMQGYYNLSDVEYAILETSGQLSVIPKTELTPVTKTDLKIKPSQDVLPITLIMDGKINFKNLIIAKKDEAWLKQMMKKNSIVSTKNILVALLDSKGKFYYQLKEKNTQDVIK</sequence>
<evidence type="ECO:0000256" key="4">
    <source>
        <dbReference type="ARBA" id="ARBA00022692"/>
    </source>
</evidence>
<dbReference type="Proteomes" id="UP000077384">
    <property type="component" value="Unassembled WGS sequence"/>
</dbReference>
<dbReference type="RefSeq" id="WP_013236967.1">
    <property type="nucleotide sequence ID" value="NZ_LITQ01000013.1"/>
</dbReference>
<name>A0A162JCL8_9CLOT</name>
<evidence type="ECO:0000256" key="5">
    <source>
        <dbReference type="ARBA" id="ARBA00022989"/>
    </source>
</evidence>
<dbReference type="PATRIC" id="fig|1705578.3.peg.473"/>
<gene>
    <name evidence="10" type="ORF">CLCOS_29300</name>
    <name evidence="9" type="ORF">WX73_00087</name>
</gene>
<dbReference type="Proteomes" id="UP000093694">
    <property type="component" value="Unassembled WGS sequence"/>
</dbReference>
<dbReference type="AlphaFoldDB" id="A0A162JCL8"/>
<evidence type="ECO:0000256" key="7">
    <source>
        <dbReference type="SAM" id="Phobius"/>
    </source>
</evidence>
<evidence type="ECO:0000256" key="3">
    <source>
        <dbReference type="ARBA" id="ARBA00022475"/>
    </source>
</evidence>
<organism evidence="9 11">
    <name type="scientific">Clostridium coskatii</name>
    <dbReference type="NCBI Taxonomy" id="1705578"/>
    <lineage>
        <taxon>Bacteria</taxon>
        <taxon>Bacillati</taxon>
        <taxon>Bacillota</taxon>
        <taxon>Clostridia</taxon>
        <taxon>Eubacteriales</taxon>
        <taxon>Clostridiaceae</taxon>
        <taxon>Clostridium</taxon>
    </lineage>
</organism>
<reference evidence="10 12" key="2">
    <citation type="journal article" date="2016" name="Front. Microbiol.">
        <title>Industrial Acetogenic Biocatalysts: A Comparative Metabolic and Genomic Analysis.</title>
        <authorList>
            <person name="Bengelsdorf F."/>
            <person name="Poehlein A."/>
            <person name="Sonja S."/>
            <person name="Erz C."/>
            <person name="Hummel T."/>
            <person name="Hoffmeister S."/>
            <person name="Daniel R."/>
            <person name="Durre P."/>
        </authorList>
    </citation>
    <scope>NUCLEOTIDE SEQUENCE [LARGE SCALE GENOMIC DNA]</scope>
    <source>
        <strain evidence="10 12">PTA-10522</strain>
    </source>
</reference>
<reference evidence="9 11" key="1">
    <citation type="journal article" date="2015" name="Biotechnol. Bioeng.">
        <title>Genome sequence and phenotypic characterization of Caulobacter segnis.</title>
        <authorList>
            <person name="Patel S."/>
            <person name="Fletcher B."/>
            <person name="Scott D.C."/>
            <person name="Ely B."/>
        </authorList>
    </citation>
    <scope>NUCLEOTIDE SEQUENCE [LARGE SCALE GENOMIC DNA]</scope>
    <source>
        <strain evidence="9 11">PS02</strain>
    </source>
</reference>
<dbReference type="PANTHER" id="PTHR34582:SF6">
    <property type="entry name" value="UPF0702 TRANSMEMBRANE PROTEIN YCAP"/>
    <property type="match status" value="1"/>
</dbReference>
<comment type="similarity">
    <text evidence="2">Belongs to the UPF0702 family.</text>
</comment>
<dbReference type="Gene3D" id="3.30.240.20">
    <property type="entry name" value="bsu07140 like domains"/>
    <property type="match status" value="2"/>
</dbReference>
<keyword evidence="3" id="KW-1003">Cell membrane</keyword>